<feature type="transmembrane region" description="Helical" evidence="1">
    <location>
        <begin position="20"/>
        <end position="39"/>
    </location>
</feature>
<name>F2ALS3_RHOBT</name>
<feature type="transmembrane region" description="Helical" evidence="1">
    <location>
        <begin position="91"/>
        <end position="110"/>
    </location>
</feature>
<feature type="transmembrane region" description="Helical" evidence="1">
    <location>
        <begin position="122"/>
        <end position="143"/>
    </location>
</feature>
<sequence length="155" mass="18024">MFRQQSIQSHFDTTVRMKLLSIVLLSPILIPFLVVRYALRLGARIVTPFELVFLLFGFAVAWCIYRAWIIVHPDEFTPNEWKLWGLHMTEAGFDTFAAFLLAWFYFKLVLHRDLGADLDKLGGDLGAAGWIPFWLIALIPFAVRLRFDIQDGTYW</sequence>
<proteinExistence type="predicted"/>
<protein>
    <submittedName>
        <fullName evidence="2">Uncharacterized protein</fullName>
    </submittedName>
</protein>
<reference evidence="2 3" key="1">
    <citation type="journal article" date="2013" name="Mar. Genomics">
        <title>Expression of sulfatases in Rhodopirellula baltica and the diversity of sulfatases in the genus Rhodopirellula.</title>
        <authorList>
            <person name="Wegner C.E."/>
            <person name="Richter-Heitmann T."/>
            <person name="Klindworth A."/>
            <person name="Klockow C."/>
            <person name="Richter M."/>
            <person name="Achstetter T."/>
            <person name="Glockner F.O."/>
            <person name="Harder J."/>
        </authorList>
    </citation>
    <scope>NUCLEOTIDE SEQUENCE [LARGE SCALE GENOMIC DNA]</scope>
    <source>
        <strain evidence="2 3">WH47</strain>
    </source>
</reference>
<keyword evidence="1" id="KW-0472">Membrane</keyword>
<keyword evidence="1" id="KW-0812">Transmembrane</keyword>
<dbReference type="RefSeq" id="WP_007324590.1">
    <property type="nucleotide sequence ID" value="NZ_AFAR01000034.1"/>
</dbReference>
<accession>F2ALS3</accession>
<comment type="caution">
    <text evidence="2">The sequence shown here is derived from an EMBL/GenBank/DDBJ whole genome shotgun (WGS) entry which is preliminary data.</text>
</comment>
<evidence type="ECO:0000313" key="3">
    <source>
        <dbReference type="Proteomes" id="UP000006222"/>
    </source>
</evidence>
<dbReference type="PATRIC" id="fig|991778.3.peg.646"/>
<dbReference type="Proteomes" id="UP000006222">
    <property type="component" value="Unassembled WGS sequence"/>
</dbReference>
<evidence type="ECO:0000256" key="1">
    <source>
        <dbReference type="SAM" id="Phobius"/>
    </source>
</evidence>
<organism evidence="2 3">
    <name type="scientific">Rhodopirellula baltica WH47</name>
    <dbReference type="NCBI Taxonomy" id="991778"/>
    <lineage>
        <taxon>Bacteria</taxon>
        <taxon>Pseudomonadati</taxon>
        <taxon>Planctomycetota</taxon>
        <taxon>Planctomycetia</taxon>
        <taxon>Pirellulales</taxon>
        <taxon>Pirellulaceae</taxon>
        <taxon>Rhodopirellula</taxon>
    </lineage>
</organism>
<evidence type="ECO:0000313" key="2">
    <source>
        <dbReference type="EMBL" id="EGF29381.1"/>
    </source>
</evidence>
<dbReference type="EMBL" id="AFAR01000034">
    <property type="protein sequence ID" value="EGF29381.1"/>
    <property type="molecule type" value="Genomic_DNA"/>
</dbReference>
<gene>
    <name evidence="2" type="ORF">RBWH47_00252</name>
</gene>
<dbReference type="AlphaFoldDB" id="F2ALS3"/>
<feature type="transmembrane region" description="Helical" evidence="1">
    <location>
        <begin position="51"/>
        <end position="71"/>
    </location>
</feature>
<keyword evidence="1" id="KW-1133">Transmembrane helix</keyword>